<feature type="domain" description="FAD-binding PCMH-type" evidence="6">
    <location>
        <begin position="66"/>
        <end position="236"/>
    </location>
</feature>
<dbReference type="GO" id="GO:0071949">
    <property type="term" value="F:FAD binding"/>
    <property type="evidence" value="ECO:0007669"/>
    <property type="project" value="InterPro"/>
</dbReference>
<dbReference type="Gene3D" id="3.30.465.10">
    <property type="match status" value="1"/>
</dbReference>
<comment type="cofactor">
    <cofactor evidence="1">
        <name>FAD</name>
        <dbReference type="ChEBI" id="CHEBI:57692"/>
    </cofactor>
</comment>
<dbReference type="PROSITE" id="PS00862">
    <property type="entry name" value="OX2_COVAL_FAD"/>
    <property type="match status" value="1"/>
</dbReference>
<evidence type="ECO:0000256" key="5">
    <source>
        <dbReference type="ARBA" id="ARBA00023002"/>
    </source>
</evidence>
<dbReference type="Gene3D" id="3.30.43.10">
    <property type="entry name" value="Uridine Diphospho-n-acetylenolpyruvylglucosamine Reductase, domain 2"/>
    <property type="match status" value="1"/>
</dbReference>
<dbReference type="PANTHER" id="PTHR42973:SF39">
    <property type="entry name" value="FAD-BINDING PCMH-TYPE DOMAIN-CONTAINING PROTEIN"/>
    <property type="match status" value="1"/>
</dbReference>
<keyword evidence="3" id="KW-0285">Flavoprotein</keyword>
<sequence>MLSRPAHAAGVRRAALALETTPAPVAGAEASARSLAAPDEHDLVSRTVDGTARAYKRATAAFDTTEPLRPWRAVVATSVEDVQAAVLEARSAGVGVRMHSTGHAAGSSSDMTGEILVRTALGGAVTVDAERRLVRIPAGTPWGVVVAAAAKHGLAVPHGSSGHVGAIGYLSRGGLSAYARTVGVAANSVESVELVTADGRLVVASRDCEPDLFWAVRGGGGGFGVITAMTVRAFGPGTVVTGTALWEIEDARGVADAWAAWTASAPNAITTALRVMGLPPLPGMPLRLGRRPLLVIDGTAVDHGGIRAEDAAGDLLHVLRRAARPVFDSWRRTETPEVAETHMDPPVGAAHRADHMLLGASAPAPAEGATHYAAPLEPADVPGVARNRAVVETFLGIAARPDSGLPIAELRQLRGALAETPEDAGAVGRFDADFAWFTGAMVSKKHTPEEAADKFAAAREAFGRWDTGFTAPTFAADRDRPQRNYDEAARVRVEAVREAVDPTGVFRGDVAVGALAH</sequence>
<keyword evidence="5" id="KW-0560">Oxidoreductase</keyword>
<dbReference type="GO" id="GO:0016491">
    <property type="term" value="F:oxidoreductase activity"/>
    <property type="evidence" value="ECO:0007669"/>
    <property type="project" value="UniProtKB-KW"/>
</dbReference>
<dbReference type="InterPro" id="IPR016169">
    <property type="entry name" value="FAD-bd_PCMH_sub2"/>
</dbReference>
<dbReference type="InterPro" id="IPR016166">
    <property type="entry name" value="FAD-bd_PCMH"/>
</dbReference>
<evidence type="ECO:0000259" key="6">
    <source>
        <dbReference type="PROSITE" id="PS51387"/>
    </source>
</evidence>
<keyword evidence="4" id="KW-0274">FAD</keyword>
<evidence type="ECO:0000313" key="7">
    <source>
        <dbReference type="EMBL" id="MWC00399.1"/>
    </source>
</evidence>
<keyword evidence="8" id="KW-1185">Reference proteome</keyword>
<dbReference type="EMBL" id="WSTA01000139">
    <property type="protein sequence ID" value="MWC00399.1"/>
    <property type="molecule type" value="Genomic_DNA"/>
</dbReference>
<dbReference type="AlphaFoldDB" id="A0A6I4P1H9"/>
<dbReference type="Gene3D" id="3.40.462.20">
    <property type="match status" value="1"/>
</dbReference>
<protein>
    <submittedName>
        <fullName evidence="7">FAD-binding protein</fullName>
    </submittedName>
</protein>
<evidence type="ECO:0000313" key="8">
    <source>
        <dbReference type="Proteomes" id="UP000438182"/>
    </source>
</evidence>
<evidence type="ECO:0000256" key="3">
    <source>
        <dbReference type="ARBA" id="ARBA00022630"/>
    </source>
</evidence>
<dbReference type="PROSITE" id="PS51387">
    <property type="entry name" value="FAD_PCMH"/>
    <property type="match status" value="1"/>
</dbReference>
<dbReference type="Pfam" id="PF01565">
    <property type="entry name" value="FAD_binding_4"/>
    <property type="match status" value="1"/>
</dbReference>
<gene>
    <name evidence="7" type="ORF">GB864_17815</name>
</gene>
<dbReference type="InterPro" id="IPR050416">
    <property type="entry name" value="FAD-linked_Oxidoreductase"/>
</dbReference>
<dbReference type="SUPFAM" id="SSF56176">
    <property type="entry name" value="FAD-binding/transporter-associated domain-like"/>
    <property type="match status" value="1"/>
</dbReference>
<comment type="caution">
    <text evidence="7">The sequence shown here is derived from an EMBL/GenBank/DDBJ whole genome shotgun (WGS) entry which is preliminary data.</text>
</comment>
<dbReference type="InterPro" id="IPR036318">
    <property type="entry name" value="FAD-bd_PCMH-like_sf"/>
</dbReference>
<accession>A0A6I4P1H9</accession>
<dbReference type="PANTHER" id="PTHR42973">
    <property type="entry name" value="BINDING OXIDOREDUCTASE, PUTATIVE (AFU_ORTHOLOGUE AFUA_1G17690)-RELATED"/>
    <property type="match status" value="1"/>
</dbReference>
<dbReference type="Proteomes" id="UP000438182">
    <property type="component" value="Unassembled WGS sequence"/>
</dbReference>
<reference evidence="7 8" key="1">
    <citation type="submission" date="2019-12" db="EMBL/GenBank/DDBJ databases">
        <authorList>
            <person name="Kim Y.S."/>
        </authorList>
    </citation>
    <scope>NUCLEOTIDE SEQUENCE [LARGE SCALE GENOMIC DNA]</scope>
    <source>
        <strain evidence="7 8">MMS17-SY077</strain>
    </source>
</reference>
<dbReference type="InterPro" id="IPR006094">
    <property type="entry name" value="Oxid_FAD_bind_N"/>
</dbReference>
<evidence type="ECO:0000256" key="2">
    <source>
        <dbReference type="ARBA" id="ARBA00005466"/>
    </source>
</evidence>
<evidence type="ECO:0000256" key="4">
    <source>
        <dbReference type="ARBA" id="ARBA00022827"/>
    </source>
</evidence>
<dbReference type="InterPro" id="IPR006093">
    <property type="entry name" value="Oxy_OxRdtase_FAD_BS"/>
</dbReference>
<dbReference type="InterPro" id="IPR016167">
    <property type="entry name" value="FAD-bd_PCMH_sub1"/>
</dbReference>
<proteinExistence type="inferred from homology"/>
<name>A0A6I4P1H9_9MICO</name>
<comment type="similarity">
    <text evidence="2">Belongs to the oxygen-dependent FAD-linked oxidoreductase family.</text>
</comment>
<evidence type="ECO:0000256" key="1">
    <source>
        <dbReference type="ARBA" id="ARBA00001974"/>
    </source>
</evidence>
<organism evidence="7 8">
    <name type="scientific">Agromyces seonyuensis</name>
    <dbReference type="NCBI Taxonomy" id="2662446"/>
    <lineage>
        <taxon>Bacteria</taxon>
        <taxon>Bacillati</taxon>
        <taxon>Actinomycetota</taxon>
        <taxon>Actinomycetes</taxon>
        <taxon>Micrococcales</taxon>
        <taxon>Microbacteriaceae</taxon>
        <taxon>Agromyces</taxon>
    </lineage>
</organism>